<keyword evidence="1" id="KW-0472">Membrane</keyword>
<name>A0AB37AXD8_9BURK</name>
<comment type="caution">
    <text evidence="2">The sequence shown here is derived from an EMBL/GenBank/DDBJ whole genome shotgun (WGS) entry which is preliminary data.</text>
</comment>
<dbReference type="AlphaFoldDB" id="A0AB37AXD8"/>
<evidence type="ECO:0008006" key="4">
    <source>
        <dbReference type="Google" id="ProtNLM"/>
    </source>
</evidence>
<proteinExistence type="predicted"/>
<sequence length="136" mass="15253">MVVPDVRRSIEEEFATVKLADRYHIQLALEQPDTSWSFRRRAIAFFAYIVAIATAGALLWILAPHLASLVGRVVPSLEDLTDFREVVGCTAAGRDWYLVKRVLVGYAAMCVLLMGGLFVCLGVRFLILKRKRRVAS</sequence>
<keyword evidence="1" id="KW-1133">Transmembrane helix</keyword>
<dbReference type="EMBL" id="PVFR01000012">
    <property type="protein sequence ID" value="PRE54484.1"/>
    <property type="molecule type" value="Genomic_DNA"/>
</dbReference>
<reference evidence="2 3" key="1">
    <citation type="submission" date="2018-03" db="EMBL/GenBank/DDBJ databases">
        <authorList>
            <person name="Nguyen K."/>
            <person name="Fouts D."/>
            <person name="Sutton G."/>
        </authorList>
    </citation>
    <scope>NUCLEOTIDE SEQUENCE [LARGE SCALE GENOMIC DNA]</scope>
    <source>
        <strain evidence="2 3">AU14328</strain>
    </source>
</reference>
<evidence type="ECO:0000313" key="3">
    <source>
        <dbReference type="Proteomes" id="UP000237811"/>
    </source>
</evidence>
<evidence type="ECO:0000313" key="2">
    <source>
        <dbReference type="EMBL" id="PRE54484.1"/>
    </source>
</evidence>
<gene>
    <name evidence="2" type="ORF">C6P99_04065</name>
</gene>
<protein>
    <recommendedName>
        <fullName evidence="4">Transmembrane protein</fullName>
    </recommendedName>
</protein>
<keyword evidence="1" id="KW-0812">Transmembrane</keyword>
<evidence type="ECO:0000256" key="1">
    <source>
        <dbReference type="SAM" id="Phobius"/>
    </source>
</evidence>
<organism evidence="2 3">
    <name type="scientific">Burkholderia multivorans</name>
    <dbReference type="NCBI Taxonomy" id="87883"/>
    <lineage>
        <taxon>Bacteria</taxon>
        <taxon>Pseudomonadati</taxon>
        <taxon>Pseudomonadota</taxon>
        <taxon>Betaproteobacteria</taxon>
        <taxon>Burkholderiales</taxon>
        <taxon>Burkholderiaceae</taxon>
        <taxon>Burkholderia</taxon>
        <taxon>Burkholderia cepacia complex</taxon>
    </lineage>
</organism>
<accession>A0AB37AXD8</accession>
<feature type="transmembrane region" description="Helical" evidence="1">
    <location>
        <begin position="103"/>
        <end position="127"/>
    </location>
</feature>
<dbReference type="Proteomes" id="UP000237811">
    <property type="component" value="Unassembled WGS sequence"/>
</dbReference>
<feature type="transmembrane region" description="Helical" evidence="1">
    <location>
        <begin position="42"/>
        <end position="63"/>
    </location>
</feature>